<proteinExistence type="predicted"/>
<organism evidence="2 3">
    <name type="scientific">Phyllobacterium phragmitis</name>
    <dbReference type="NCBI Taxonomy" id="2670329"/>
    <lineage>
        <taxon>Bacteria</taxon>
        <taxon>Pseudomonadati</taxon>
        <taxon>Pseudomonadota</taxon>
        <taxon>Alphaproteobacteria</taxon>
        <taxon>Hyphomicrobiales</taxon>
        <taxon>Phyllobacteriaceae</taxon>
        <taxon>Phyllobacterium</taxon>
    </lineage>
</organism>
<comment type="caution">
    <text evidence="2">The sequence shown here is derived from an EMBL/GenBank/DDBJ whole genome shotgun (WGS) entry which is preliminary data.</text>
</comment>
<evidence type="ECO:0000313" key="3">
    <source>
        <dbReference type="Proteomes" id="UP001628091"/>
    </source>
</evidence>
<accession>A0ABQ0H6M5</accession>
<sequence length="385" mass="41927">MTLTFCGRDSFPAGLAQTVADGGRADLAVSIDGAVVARGRPMIQDRLWLTRASDNLLAGAISLIMQAVARFAVGEKPAATATPLAAADRSSFAWRYPLFLGKGVAERAAEKLAHRPFYWQVAYRRIDGPGIAETGRLDGPEFTVLPDDGQRFYADPFVFEHDGRVYLFVEEFPYASGRGIISASELREDGTFATPQPVLEEPHHLSYPQVFARDGEIYMIPESASARELVLYRAEQFPGRWVRDTVLMRDIEINDATLFEAGESLWLIGTQRFGHGSASDTMVAYSAPALRGPWEPHALNPLAVDHSAARPGGAFIRQNGGAVLPVQDGSQTYGGGLGLMRLERLDHGDIRFSPPRPILPGPAWNRKGIHTLNRVGGVEVVDSCG</sequence>
<evidence type="ECO:0000313" key="2">
    <source>
        <dbReference type="EMBL" id="GAB1584584.1"/>
    </source>
</evidence>
<gene>
    <name evidence="2" type="ORF">PPNSA23_45270</name>
</gene>
<dbReference type="InterPro" id="IPR023296">
    <property type="entry name" value="Glyco_hydro_beta-prop_sf"/>
</dbReference>
<dbReference type="InterPro" id="IPR056442">
    <property type="entry name" value="GINT1_N"/>
</dbReference>
<reference evidence="2 3" key="1">
    <citation type="submission" date="2024-10" db="EMBL/GenBank/DDBJ databases">
        <title>Isolation, draft genome sequencing and identification of Phyllobacterium sp. NSA23, isolated from leaf soil.</title>
        <authorList>
            <person name="Akita H."/>
        </authorList>
    </citation>
    <scope>NUCLEOTIDE SEQUENCE [LARGE SCALE GENOMIC DNA]</scope>
    <source>
        <strain evidence="2 3">NSA23</strain>
    </source>
</reference>
<feature type="domain" description="Glucosamine inositolphosphorylceramide transferase 1 N-terminal" evidence="1">
    <location>
        <begin position="151"/>
        <end position="347"/>
    </location>
</feature>
<keyword evidence="3" id="KW-1185">Reference proteome</keyword>
<name>A0ABQ0H6M5_9HYPH</name>
<dbReference type="EMBL" id="BAAFZP010000002">
    <property type="protein sequence ID" value="GAB1584584.1"/>
    <property type="molecule type" value="Genomic_DNA"/>
</dbReference>
<protein>
    <recommendedName>
        <fullName evidence="1">Glucosamine inositolphosphorylceramide transferase 1 N-terminal domain-containing protein</fullName>
    </recommendedName>
</protein>
<dbReference type="Proteomes" id="UP001628091">
    <property type="component" value="Unassembled WGS sequence"/>
</dbReference>
<evidence type="ECO:0000259" key="1">
    <source>
        <dbReference type="Pfam" id="PF24793"/>
    </source>
</evidence>
<dbReference type="Pfam" id="PF24793">
    <property type="entry name" value="GINT1_N"/>
    <property type="match status" value="1"/>
</dbReference>
<dbReference type="SUPFAM" id="SSF75005">
    <property type="entry name" value="Arabinanase/levansucrase/invertase"/>
    <property type="match status" value="1"/>
</dbReference>
<dbReference type="Gene3D" id="2.115.10.20">
    <property type="entry name" value="Glycosyl hydrolase domain, family 43"/>
    <property type="match status" value="1"/>
</dbReference>